<keyword evidence="3 6" id="KW-0732">Signal</keyword>
<keyword evidence="8" id="KW-1185">Reference proteome</keyword>
<feature type="signal peptide" evidence="6">
    <location>
        <begin position="1"/>
        <end position="19"/>
    </location>
</feature>
<dbReference type="Gene3D" id="3.30.1360.150">
    <property type="match status" value="1"/>
</dbReference>
<keyword evidence="2" id="KW-0479">Metal-binding</keyword>
<dbReference type="PANTHER" id="PTHR10151:SF120">
    <property type="entry name" value="BIS(5'-ADENOSYL)-TRIPHOSPHATASE"/>
    <property type="match status" value="1"/>
</dbReference>
<gene>
    <name evidence="7" type="ORF">Lwal_3297</name>
</gene>
<name>A0A0W1A1S1_9GAMM</name>
<dbReference type="AlphaFoldDB" id="A0A0W1A1S1"/>
<evidence type="ECO:0000313" key="7">
    <source>
        <dbReference type="EMBL" id="KTD75256.1"/>
    </source>
</evidence>
<dbReference type="InterPro" id="IPR017850">
    <property type="entry name" value="Alkaline_phosphatase_core_sf"/>
</dbReference>
<feature type="binding site" evidence="5">
    <location>
        <position position="94"/>
    </location>
    <ligand>
        <name>substrate</name>
    </ligand>
</feature>
<evidence type="ECO:0000256" key="4">
    <source>
        <dbReference type="PIRSR" id="PIRSR031924-50"/>
    </source>
</evidence>
<sequence length="541" mass="61013">MKKAISIVLVSFLSSLGFANQQPKLVLQIVVDQLRGDLIYKHQHQFTHDGFNYLISHSLDYHNAHHAHANTTTCAGHTSIATGSIPSLHGIVDNEWFDRKSRQMTYCVADKDATILPTQHTRTQIDGRSPKLIKASTLSDEIVLAQKGKAFAVSLKDRAAISLAGHAGMAYWFDKTNGGFVTSRYYLDKYPEWVENWNKRYIPQNYDWTLSKPKSSYINEDVKPFRHNYGDFGQTFPHHIVNSPSEAYFKSLSRSPKADQLTEDFAELLLKEEKLGLSDNKTDYLAISFSAVDAIGHQFGPNSLEAEDNLLSLDSTIGKLLKAVDQQVGLDNTIIVLSADHGVSDGPAYLKAHRIPEIKPINTDLIEQRIKSLLLQQYNLPSQTVMSVTPPFVYLDHQLILEKKLDISKVSLFIAENLSNQPGIYRAFPLPMTHIDKDWLSNKVARMAYTYRAGDVYLVQPPYQSYGAKNEDRVSHGSPWQYDSYVPLLFVNPKFQHKMYTQQVFTTDIAPTLAMLLQIKPPSASVGSPLTEVIDQFYDKS</sequence>
<comment type="caution">
    <text evidence="7">The sequence shown here is derived from an EMBL/GenBank/DDBJ whole genome shotgun (WGS) entry which is preliminary data.</text>
</comment>
<feature type="binding site" evidence="5">
    <location>
        <begin position="156"/>
        <end position="158"/>
    </location>
    <ligand>
        <name>substrate</name>
    </ligand>
</feature>
<dbReference type="STRING" id="66969.Lwal_3297"/>
<evidence type="ECO:0000256" key="1">
    <source>
        <dbReference type="ARBA" id="ARBA00022553"/>
    </source>
</evidence>
<evidence type="ECO:0000256" key="6">
    <source>
        <dbReference type="SAM" id="SignalP"/>
    </source>
</evidence>
<feature type="chain" id="PRO_5006919307" evidence="6">
    <location>
        <begin position="20"/>
        <end position="541"/>
    </location>
</feature>
<dbReference type="CDD" id="cd16016">
    <property type="entry name" value="AP-SPAP"/>
    <property type="match status" value="1"/>
</dbReference>
<protein>
    <submittedName>
        <fullName evidence="7">Alkaline phosphatase</fullName>
    </submittedName>
</protein>
<evidence type="ECO:0000313" key="8">
    <source>
        <dbReference type="Proteomes" id="UP000054729"/>
    </source>
</evidence>
<dbReference type="PANTHER" id="PTHR10151">
    <property type="entry name" value="ECTONUCLEOTIDE PYROPHOSPHATASE/PHOSPHODIESTERASE"/>
    <property type="match status" value="1"/>
</dbReference>
<dbReference type="PATRIC" id="fig|66969.6.peg.3593"/>
<keyword evidence="1 4" id="KW-0597">Phosphoprotein</keyword>
<dbReference type="OrthoDB" id="9766127at2"/>
<dbReference type="GO" id="GO:0004035">
    <property type="term" value="F:alkaline phosphatase activity"/>
    <property type="evidence" value="ECO:0007669"/>
    <property type="project" value="InterPro"/>
</dbReference>
<dbReference type="Proteomes" id="UP000054729">
    <property type="component" value="Unassembled WGS sequence"/>
</dbReference>
<dbReference type="Pfam" id="PF01663">
    <property type="entry name" value="Phosphodiest"/>
    <property type="match status" value="1"/>
</dbReference>
<dbReference type="SUPFAM" id="SSF53649">
    <property type="entry name" value="Alkaline phosphatase-like"/>
    <property type="match status" value="1"/>
</dbReference>
<feature type="active site" description="Phosphothreonine intermediate" evidence="4">
    <location>
        <position position="73"/>
    </location>
</feature>
<accession>A0A0W1A1S1</accession>
<proteinExistence type="predicted"/>
<organism evidence="7 8">
    <name type="scientific">Legionella waltersii</name>
    <dbReference type="NCBI Taxonomy" id="66969"/>
    <lineage>
        <taxon>Bacteria</taxon>
        <taxon>Pseudomonadati</taxon>
        <taxon>Pseudomonadota</taxon>
        <taxon>Gammaproteobacteria</taxon>
        <taxon>Legionellales</taxon>
        <taxon>Legionellaceae</taxon>
        <taxon>Legionella</taxon>
    </lineage>
</organism>
<dbReference type="GO" id="GO:0046872">
    <property type="term" value="F:metal ion binding"/>
    <property type="evidence" value="ECO:0007669"/>
    <property type="project" value="UniProtKB-KW"/>
</dbReference>
<evidence type="ECO:0000256" key="2">
    <source>
        <dbReference type="ARBA" id="ARBA00022723"/>
    </source>
</evidence>
<evidence type="ECO:0000256" key="5">
    <source>
        <dbReference type="PIRSR" id="PIRSR031924-51"/>
    </source>
</evidence>
<evidence type="ECO:0000256" key="3">
    <source>
        <dbReference type="ARBA" id="ARBA00022729"/>
    </source>
</evidence>
<dbReference type="Gene3D" id="3.40.720.10">
    <property type="entry name" value="Alkaline Phosphatase, subunit A"/>
    <property type="match status" value="1"/>
</dbReference>
<dbReference type="InterPro" id="IPR002591">
    <property type="entry name" value="Phosphodiest/P_Trfase"/>
</dbReference>
<dbReference type="InterPro" id="IPR026263">
    <property type="entry name" value="Alkaline_phosphatase_prok"/>
</dbReference>
<dbReference type="EMBL" id="LNZB01000060">
    <property type="protein sequence ID" value="KTD75256.1"/>
    <property type="molecule type" value="Genomic_DNA"/>
</dbReference>
<dbReference type="PIRSF" id="PIRSF031924">
    <property type="entry name" value="Pi-irrepressible_AP"/>
    <property type="match status" value="1"/>
</dbReference>
<reference evidence="7 8" key="1">
    <citation type="submission" date="2015-11" db="EMBL/GenBank/DDBJ databases">
        <title>Genomic analysis of 38 Legionella species identifies large and diverse effector repertoires.</title>
        <authorList>
            <person name="Burstein D."/>
            <person name="Amaro F."/>
            <person name="Zusman T."/>
            <person name="Lifshitz Z."/>
            <person name="Cohen O."/>
            <person name="Gilbert J.A."/>
            <person name="Pupko T."/>
            <person name="Shuman H.A."/>
            <person name="Segal G."/>
        </authorList>
    </citation>
    <scope>NUCLEOTIDE SEQUENCE [LARGE SCALE GENOMIC DNA]</scope>
    <source>
        <strain evidence="7 8">ATCC 51914</strain>
    </source>
</reference>
<dbReference type="RefSeq" id="WP_058481865.1">
    <property type="nucleotide sequence ID" value="NZ_CAAAIQ010000014.1"/>
</dbReference>